<keyword evidence="2" id="KW-1185">Reference proteome</keyword>
<evidence type="ECO:0000313" key="2">
    <source>
        <dbReference type="Proteomes" id="UP000054804"/>
    </source>
</evidence>
<accession>A0A0W7WWK0</accession>
<dbReference type="SUPFAM" id="SSF50494">
    <property type="entry name" value="Trypsin-like serine proteases"/>
    <property type="match status" value="1"/>
</dbReference>
<dbReference type="Gene3D" id="2.40.10.120">
    <property type="match status" value="1"/>
</dbReference>
<dbReference type="EMBL" id="LOCL01000051">
    <property type="protein sequence ID" value="KUF14884.1"/>
    <property type="molecule type" value="Genomic_DNA"/>
</dbReference>
<name>A0A0W7WWK0_9ACTN</name>
<comment type="caution">
    <text evidence="1">The sequence shown here is derived from an EMBL/GenBank/DDBJ whole genome shotgun (WGS) entry which is preliminary data.</text>
</comment>
<sequence>MTGCGPYWVDLHRAGQRLGGGFLLTNWLVLTALHCLRGQVQVDDRLDVVLADGALLAARVSRLEPAADLALIGITPPQRAIPRIPNSGPARIGGRWRGPYRPAADEVELSGRIDTRAASYLCEGGGTIEALQLSADQFLGDYSGYSGGPVEDTTSCDGHAPERTADGQHPMVVGILLEQAPDRVAADRAANVLFAATIAEAMRRFDSLGVAHLVDVLRPPPDAHAASEGAEPPPVPRAATAVVTDAPPNPLIATADAYLKEIDAAAAEGVMDAAQIAELRFQVWQHKIRATFGEDGTP</sequence>
<proteinExistence type="predicted"/>
<dbReference type="Proteomes" id="UP000054804">
    <property type="component" value="Unassembled WGS sequence"/>
</dbReference>
<reference evidence="1 2" key="1">
    <citation type="submission" date="2015-12" db="EMBL/GenBank/DDBJ databases">
        <title>Draft genome sequence of Streptomyces silvensis ATCC 53525, a producer of novel hormone antagonists.</title>
        <authorList>
            <person name="Johnston C.W."/>
            <person name="Li Y."/>
            <person name="Magarvey N.A."/>
        </authorList>
    </citation>
    <scope>NUCLEOTIDE SEQUENCE [LARGE SCALE GENOMIC DNA]</scope>
    <source>
        <strain evidence="1 2">ATCC 53525</strain>
    </source>
</reference>
<gene>
    <name evidence="1" type="ORF">AT728_37025</name>
</gene>
<dbReference type="Pfam" id="PF13365">
    <property type="entry name" value="Trypsin_2"/>
    <property type="match status" value="1"/>
</dbReference>
<dbReference type="OrthoDB" id="4153693at2"/>
<dbReference type="AlphaFoldDB" id="A0A0W7WWK0"/>
<dbReference type="RefSeq" id="WP_058850917.1">
    <property type="nucleotide sequence ID" value="NZ_LOCL01000051.1"/>
</dbReference>
<protein>
    <submittedName>
        <fullName evidence="1">Uncharacterized protein</fullName>
    </submittedName>
</protein>
<evidence type="ECO:0000313" key="1">
    <source>
        <dbReference type="EMBL" id="KUF14884.1"/>
    </source>
</evidence>
<organism evidence="1 2">
    <name type="scientific">Streptomyces silvensis</name>
    <dbReference type="NCBI Taxonomy" id="1765722"/>
    <lineage>
        <taxon>Bacteria</taxon>
        <taxon>Bacillati</taxon>
        <taxon>Actinomycetota</taxon>
        <taxon>Actinomycetes</taxon>
        <taxon>Kitasatosporales</taxon>
        <taxon>Streptomycetaceae</taxon>
        <taxon>Streptomyces</taxon>
    </lineage>
</organism>
<dbReference type="InterPro" id="IPR009003">
    <property type="entry name" value="Peptidase_S1_PA"/>
</dbReference>
<dbReference type="STRING" id="1765722.AT728_37025"/>